<dbReference type="GO" id="GO:0016020">
    <property type="term" value="C:membrane"/>
    <property type="evidence" value="ECO:0007669"/>
    <property type="project" value="UniProtKB-SubCell"/>
</dbReference>
<dbReference type="InterPro" id="IPR047662">
    <property type="entry name" value="SemiSWEET"/>
</dbReference>
<organism evidence="6">
    <name type="scientific">Desulfofervidus auxilii</name>
    <dbReference type="NCBI Taxonomy" id="1621989"/>
    <lineage>
        <taxon>Bacteria</taxon>
        <taxon>Pseudomonadati</taxon>
        <taxon>Thermodesulfobacteriota</taxon>
        <taxon>Candidatus Desulfofervidia</taxon>
        <taxon>Candidatus Desulfofervidales</taxon>
        <taxon>Candidatus Desulfofervidaceae</taxon>
        <taxon>Candidatus Desulfofervidus</taxon>
    </lineage>
</organism>
<feature type="transmembrane region" description="Helical" evidence="5">
    <location>
        <begin position="38"/>
        <end position="55"/>
    </location>
</feature>
<keyword evidence="3 5" id="KW-1133">Transmembrane helix</keyword>
<name>A0A7C0Y6A9_DESA2</name>
<evidence type="ECO:0000256" key="4">
    <source>
        <dbReference type="ARBA" id="ARBA00023136"/>
    </source>
</evidence>
<dbReference type="InterPro" id="IPR006603">
    <property type="entry name" value="PQ-loop_rpt"/>
</dbReference>
<keyword evidence="4 5" id="KW-0472">Membrane</keyword>
<feature type="transmembrane region" description="Helical" evidence="5">
    <location>
        <begin position="61"/>
        <end position="80"/>
    </location>
</feature>
<evidence type="ECO:0000256" key="3">
    <source>
        <dbReference type="ARBA" id="ARBA00022989"/>
    </source>
</evidence>
<accession>A0A7C0Y6A9</accession>
<dbReference type="GO" id="GO:0051119">
    <property type="term" value="F:sugar transmembrane transporter activity"/>
    <property type="evidence" value="ECO:0007669"/>
    <property type="project" value="InterPro"/>
</dbReference>
<evidence type="ECO:0000256" key="1">
    <source>
        <dbReference type="ARBA" id="ARBA00004141"/>
    </source>
</evidence>
<dbReference type="Proteomes" id="UP000886289">
    <property type="component" value="Unassembled WGS sequence"/>
</dbReference>
<comment type="subcellular location">
    <subcellularLocation>
        <location evidence="1">Membrane</location>
        <topology evidence="1">Multi-pass membrane protein</topology>
    </subcellularLocation>
</comment>
<evidence type="ECO:0000256" key="2">
    <source>
        <dbReference type="ARBA" id="ARBA00022692"/>
    </source>
</evidence>
<feature type="transmembrane region" description="Helical" evidence="5">
    <location>
        <begin position="6"/>
        <end position="26"/>
    </location>
</feature>
<dbReference type="AlphaFoldDB" id="A0A7C0Y6A9"/>
<reference evidence="6" key="1">
    <citation type="journal article" date="2020" name="mSystems">
        <title>Genome- and Community-Level Interaction Insights into Carbon Utilization and Element Cycling Functions of Hydrothermarchaeota in Hydrothermal Sediment.</title>
        <authorList>
            <person name="Zhou Z."/>
            <person name="Liu Y."/>
            <person name="Xu W."/>
            <person name="Pan J."/>
            <person name="Luo Z.H."/>
            <person name="Li M."/>
        </authorList>
    </citation>
    <scope>NUCLEOTIDE SEQUENCE [LARGE SCALE GENOMIC DNA]</scope>
    <source>
        <strain evidence="6">HyVt-233</strain>
    </source>
</reference>
<evidence type="ECO:0008006" key="7">
    <source>
        <dbReference type="Google" id="ProtNLM"/>
    </source>
</evidence>
<dbReference type="NCBIfam" id="NF037968">
    <property type="entry name" value="SemiSWEET_2"/>
    <property type="match status" value="1"/>
</dbReference>
<sequence length="84" mass="9614">MSELIIGTIAGILTTFSALPQLYYSYKNKDVRSFTLKFLFPFIFGIFCWVIYGFLTNSLPVIVFNIIALCLWLPIVILKINDSL</sequence>
<gene>
    <name evidence="6" type="ORF">ENG63_11270</name>
</gene>
<comment type="caution">
    <text evidence="6">The sequence shown here is derived from an EMBL/GenBank/DDBJ whole genome shotgun (WGS) entry which is preliminary data.</text>
</comment>
<dbReference type="EMBL" id="DRBS01000418">
    <property type="protein sequence ID" value="HDD45418.1"/>
    <property type="molecule type" value="Genomic_DNA"/>
</dbReference>
<protein>
    <recommendedName>
        <fullName evidence="7">Sugar transporter SemiSWEET</fullName>
    </recommendedName>
</protein>
<keyword evidence="2 5" id="KW-0812">Transmembrane</keyword>
<dbReference type="Gene3D" id="1.20.1280.290">
    <property type="match status" value="1"/>
</dbReference>
<evidence type="ECO:0000313" key="6">
    <source>
        <dbReference type="EMBL" id="HDD45418.1"/>
    </source>
</evidence>
<dbReference type="Pfam" id="PF04193">
    <property type="entry name" value="PQ-loop"/>
    <property type="match status" value="1"/>
</dbReference>
<proteinExistence type="predicted"/>
<evidence type="ECO:0000256" key="5">
    <source>
        <dbReference type="SAM" id="Phobius"/>
    </source>
</evidence>